<gene>
    <name evidence="2" type="ORF">AArcSt2_03290</name>
</gene>
<feature type="transmembrane region" description="Helical" evidence="1">
    <location>
        <begin position="139"/>
        <end position="157"/>
    </location>
</feature>
<dbReference type="Proteomes" id="UP001203207">
    <property type="component" value="Unassembled WGS sequence"/>
</dbReference>
<comment type="caution">
    <text evidence="2">The sequence shown here is derived from an EMBL/GenBank/DDBJ whole genome shotgun (WGS) entry which is preliminary data.</text>
</comment>
<keyword evidence="3" id="KW-1185">Reference proteome</keyword>
<evidence type="ECO:0000313" key="2">
    <source>
        <dbReference type="EMBL" id="MCL9815959.1"/>
    </source>
</evidence>
<evidence type="ECO:0000256" key="1">
    <source>
        <dbReference type="SAM" id="Phobius"/>
    </source>
</evidence>
<evidence type="ECO:0000313" key="3">
    <source>
        <dbReference type="Proteomes" id="UP001203207"/>
    </source>
</evidence>
<accession>A0AAE3FWI1</accession>
<feature type="transmembrane region" description="Helical" evidence="1">
    <location>
        <begin position="28"/>
        <end position="50"/>
    </location>
</feature>
<protein>
    <submittedName>
        <fullName evidence="2">Peptidase</fullName>
    </submittedName>
</protein>
<sequence>MHSIAMRLPPDTAVVFGTTPLQVQVDPLIFVSVSVVLFFVAALFGPLLLLRFRDARLPTDPERGIIDDLLTVSEFTPAAYRVVETIGEHSITLSIRGPPGRRYLIVSDYVIQELDSDTAAALLAAEAERARLFYLEYRIVAAGSVLGIATAMFAGWLSFSDGLFILAVAALALFWIGRQFQFRADRNAADKVGPNELADAFEQVADLRGVTPEQASWTTWVEIQPPLGQRITRLRNHAK</sequence>
<name>A0AAE3FWI1_9EURY</name>
<keyword evidence="1" id="KW-0812">Transmembrane</keyword>
<feature type="transmembrane region" description="Helical" evidence="1">
    <location>
        <begin position="163"/>
        <end position="180"/>
    </location>
</feature>
<dbReference type="RefSeq" id="WP_250582878.1">
    <property type="nucleotide sequence ID" value="NZ_JAKRVX010000001.1"/>
</dbReference>
<proteinExistence type="predicted"/>
<dbReference type="AlphaFoldDB" id="A0AAE3FWI1"/>
<keyword evidence="1" id="KW-1133">Transmembrane helix</keyword>
<reference evidence="2" key="2">
    <citation type="submission" date="2022-02" db="EMBL/GenBank/DDBJ databases">
        <authorList>
            <person name="Elcheninov A.G."/>
            <person name="Sorokin D.Y."/>
            <person name="Kublanov I.V."/>
        </authorList>
    </citation>
    <scope>NUCLEOTIDE SEQUENCE</scope>
    <source>
        <strain evidence="2">AArc-St2</strain>
    </source>
</reference>
<dbReference type="EMBL" id="JAKRVX010000001">
    <property type="protein sequence ID" value="MCL9815959.1"/>
    <property type="molecule type" value="Genomic_DNA"/>
</dbReference>
<keyword evidence="1" id="KW-0472">Membrane</keyword>
<reference evidence="2" key="1">
    <citation type="journal article" date="2022" name="Syst. Appl. Microbiol.">
        <title>Natronocalculus amylovorans gen. nov., sp. nov., and Natranaeroarchaeum aerophilus sp. nov., dominant culturable amylolytic natronoarchaea from hypersaline soda lakes in southwestern Siberia.</title>
        <authorList>
            <person name="Sorokin D.Y."/>
            <person name="Elcheninov A.G."/>
            <person name="Khizhniak T.V."/>
            <person name="Koenen M."/>
            <person name="Bale N.J."/>
            <person name="Damste J.S.S."/>
            <person name="Kublanov I.V."/>
        </authorList>
    </citation>
    <scope>NUCLEOTIDE SEQUENCE</scope>
    <source>
        <strain evidence="2">AArc-St2</strain>
    </source>
</reference>
<organism evidence="2 3">
    <name type="scientific">Natronocalculus amylovorans</name>
    <dbReference type="NCBI Taxonomy" id="2917812"/>
    <lineage>
        <taxon>Archaea</taxon>
        <taxon>Methanobacteriati</taxon>
        <taxon>Methanobacteriota</taxon>
        <taxon>Stenosarchaea group</taxon>
        <taxon>Halobacteria</taxon>
        <taxon>Halobacteriales</taxon>
        <taxon>Haloferacaceae</taxon>
        <taxon>Natronocalculus</taxon>
    </lineage>
</organism>